<gene>
    <name evidence="2" type="ORF">GBAR_LOCUS11225</name>
</gene>
<dbReference type="Pfam" id="PF01804">
    <property type="entry name" value="Penicil_amidase"/>
    <property type="match status" value="1"/>
</dbReference>
<dbReference type="EMBL" id="CASHTH010001693">
    <property type="protein sequence ID" value="CAI8018506.1"/>
    <property type="molecule type" value="Genomic_DNA"/>
</dbReference>
<reference evidence="2" key="1">
    <citation type="submission" date="2023-03" db="EMBL/GenBank/DDBJ databases">
        <authorList>
            <person name="Steffen K."/>
            <person name="Cardenas P."/>
        </authorList>
    </citation>
    <scope>NUCLEOTIDE SEQUENCE</scope>
</reference>
<sequence length="257" mass="28685">MARVRTQLIYMFPEDDRTLLPEGETWPSMMSAALGDAISTLQATLGDDLSQWRWDRLHQARPQHTLSAAFPELAEQLDPSSIPMSGDGDTPLAGAYSPADLATVGGLSVARYAYDLADWDNSLWAIPLGASGNPGSPHYHDQSETWRKPGPSNHATAPASRPTMNENARRTLVDWDTRGTDRAEQFLPDLDPELEVDVEEDSISPYDGGDEYDTFVLFFSHASNPDLSWTMAVRPDEAFINNELEEVVRRIYFQRVE</sequence>
<dbReference type="PANTHER" id="PTHR34218">
    <property type="entry name" value="PEPTIDASE S45 PENICILLIN AMIDASE"/>
    <property type="match status" value="1"/>
</dbReference>
<protein>
    <submittedName>
        <fullName evidence="2">Penicillin acylase 2 proenzyme</fullName>
    </submittedName>
</protein>
<feature type="compositionally biased region" description="Basic and acidic residues" evidence="1">
    <location>
        <begin position="138"/>
        <end position="147"/>
    </location>
</feature>
<dbReference type="InterPro" id="IPR029055">
    <property type="entry name" value="Ntn_hydrolases_N"/>
</dbReference>
<evidence type="ECO:0000256" key="1">
    <source>
        <dbReference type="SAM" id="MobiDB-lite"/>
    </source>
</evidence>
<accession>A0AA35WIL7</accession>
<comment type="caution">
    <text evidence="2">The sequence shown here is derived from an EMBL/GenBank/DDBJ whole genome shotgun (WGS) entry which is preliminary data.</text>
</comment>
<dbReference type="SUPFAM" id="SSF56235">
    <property type="entry name" value="N-terminal nucleophile aminohydrolases (Ntn hydrolases)"/>
    <property type="match status" value="1"/>
</dbReference>
<dbReference type="InterPro" id="IPR002692">
    <property type="entry name" value="S45"/>
</dbReference>
<evidence type="ECO:0000313" key="3">
    <source>
        <dbReference type="Proteomes" id="UP001174909"/>
    </source>
</evidence>
<keyword evidence="3" id="KW-1185">Reference proteome</keyword>
<dbReference type="PANTHER" id="PTHR34218:SF4">
    <property type="entry name" value="ACYL-HOMOSERINE LACTONE ACYLASE QUIP"/>
    <property type="match status" value="1"/>
</dbReference>
<dbReference type="Gene3D" id="3.60.20.10">
    <property type="entry name" value="Glutamine Phosphoribosylpyrophosphate, subunit 1, domain 1"/>
    <property type="match status" value="1"/>
</dbReference>
<dbReference type="GO" id="GO:0017000">
    <property type="term" value="P:antibiotic biosynthetic process"/>
    <property type="evidence" value="ECO:0007669"/>
    <property type="project" value="InterPro"/>
</dbReference>
<dbReference type="Proteomes" id="UP001174909">
    <property type="component" value="Unassembled WGS sequence"/>
</dbReference>
<dbReference type="GO" id="GO:0016787">
    <property type="term" value="F:hydrolase activity"/>
    <property type="evidence" value="ECO:0007669"/>
    <property type="project" value="InterPro"/>
</dbReference>
<name>A0AA35WIL7_GEOBA</name>
<dbReference type="AlphaFoldDB" id="A0AA35WIL7"/>
<proteinExistence type="predicted"/>
<organism evidence="2 3">
    <name type="scientific">Geodia barretti</name>
    <name type="common">Barrett's horny sponge</name>
    <dbReference type="NCBI Taxonomy" id="519541"/>
    <lineage>
        <taxon>Eukaryota</taxon>
        <taxon>Metazoa</taxon>
        <taxon>Porifera</taxon>
        <taxon>Demospongiae</taxon>
        <taxon>Heteroscleromorpha</taxon>
        <taxon>Tetractinellida</taxon>
        <taxon>Astrophorina</taxon>
        <taxon>Geodiidae</taxon>
        <taxon>Geodia</taxon>
    </lineage>
</organism>
<evidence type="ECO:0000313" key="2">
    <source>
        <dbReference type="EMBL" id="CAI8018506.1"/>
    </source>
</evidence>
<feature type="region of interest" description="Disordered" evidence="1">
    <location>
        <begin position="134"/>
        <end position="166"/>
    </location>
</feature>